<dbReference type="CDD" id="cd03443">
    <property type="entry name" value="PaaI_thioesterase"/>
    <property type="match status" value="1"/>
</dbReference>
<dbReference type="InterPro" id="IPR039298">
    <property type="entry name" value="ACOT13"/>
</dbReference>
<comment type="caution">
    <text evidence="3">The sequence shown here is derived from an EMBL/GenBank/DDBJ whole genome shotgun (WGS) entry which is preliminary data.</text>
</comment>
<dbReference type="GO" id="GO:0047617">
    <property type="term" value="F:fatty acyl-CoA hydrolase activity"/>
    <property type="evidence" value="ECO:0007669"/>
    <property type="project" value="InterPro"/>
</dbReference>
<dbReference type="InterPro" id="IPR029069">
    <property type="entry name" value="HotDog_dom_sf"/>
</dbReference>
<reference evidence="3 4" key="1">
    <citation type="submission" date="2018-05" db="EMBL/GenBank/DDBJ databases">
        <title>Genome sequencing and assembly of the regulated plant pathogen Lachnellula willkommii and related sister species for the development of diagnostic species identification markers.</title>
        <authorList>
            <person name="Giroux E."/>
            <person name="Bilodeau G."/>
        </authorList>
    </citation>
    <scope>NUCLEOTIDE SEQUENCE [LARGE SCALE GENOMIC DNA]</scope>
    <source>
        <strain evidence="3 4">CBS 160.35</strain>
    </source>
</reference>
<evidence type="ECO:0000259" key="2">
    <source>
        <dbReference type="Pfam" id="PF03061"/>
    </source>
</evidence>
<dbReference type="Gene3D" id="3.10.129.10">
    <property type="entry name" value="Hotdog Thioesterase"/>
    <property type="match status" value="1"/>
</dbReference>
<evidence type="ECO:0000256" key="1">
    <source>
        <dbReference type="ARBA" id="ARBA00008324"/>
    </source>
</evidence>
<dbReference type="Pfam" id="PF03061">
    <property type="entry name" value="4HBT"/>
    <property type="match status" value="1"/>
</dbReference>
<gene>
    <name evidence="3" type="ORF">LOCC1_G008399</name>
</gene>
<dbReference type="PANTHER" id="PTHR21660:SF9">
    <property type="entry name" value="THIOESTERASE DOMAIN-CONTAINING PROTEIN"/>
    <property type="match status" value="1"/>
</dbReference>
<feature type="domain" description="Thioesterase" evidence="2">
    <location>
        <begin position="65"/>
        <end position="146"/>
    </location>
</feature>
<comment type="similarity">
    <text evidence="1">Belongs to the thioesterase PaaI family.</text>
</comment>
<name>A0A8H8RGH3_9HELO</name>
<proteinExistence type="inferred from homology"/>
<evidence type="ECO:0000313" key="3">
    <source>
        <dbReference type="EMBL" id="TVY33624.1"/>
    </source>
</evidence>
<accession>A0A8H8RGH3</accession>
<evidence type="ECO:0000313" key="4">
    <source>
        <dbReference type="Proteomes" id="UP000443090"/>
    </source>
</evidence>
<dbReference type="EMBL" id="QGMI01001344">
    <property type="protein sequence ID" value="TVY33624.1"/>
    <property type="molecule type" value="Genomic_DNA"/>
</dbReference>
<organism evidence="3 4">
    <name type="scientific">Lachnellula occidentalis</name>
    <dbReference type="NCBI Taxonomy" id="215460"/>
    <lineage>
        <taxon>Eukaryota</taxon>
        <taxon>Fungi</taxon>
        <taxon>Dikarya</taxon>
        <taxon>Ascomycota</taxon>
        <taxon>Pezizomycotina</taxon>
        <taxon>Leotiomycetes</taxon>
        <taxon>Helotiales</taxon>
        <taxon>Lachnaceae</taxon>
        <taxon>Lachnellula</taxon>
    </lineage>
</organism>
<dbReference type="SUPFAM" id="SSF54637">
    <property type="entry name" value="Thioesterase/thiol ester dehydrase-isomerase"/>
    <property type="match status" value="1"/>
</dbReference>
<dbReference type="PANTHER" id="PTHR21660">
    <property type="entry name" value="THIOESTERASE SUPERFAMILY MEMBER-RELATED"/>
    <property type="match status" value="1"/>
</dbReference>
<sequence>MASTAHAEAIKGVEAIFERYLLIARSKNYTGFDRHVMDTVQIIDASPEGTVSFDLLIDERYSNLNGVMHGGAAGVIFDMCTTTALGPLAKPGFWDFLGGVTRSLNISYLRAIPIGTTVRINSKVIQAGRTMAMIRGTMSSLDGKTVYCTCEHHKVAVPTRKEHLEHRVQWDGVWEGRVREKDGDAKL</sequence>
<protein>
    <recommendedName>
        <fullName evidence="2">Thioesterase domain-containing protein</fullName>
    </recommendedName>
</protein>
<dbReference type="Proteomes" id="UP000443090">
    <property type="component" value="Unassembled WGS sequence"/>
</dbReference>
<keyword evidence="4" id="KW-1185">Reference proteome</keyword>
<dbReference type="InterPro" id="IPR006683">
    <property type="entry name" value="Thioestr_dom"/>
</dbReference>
<dbReference type="AlphaFoldDB" id="A0A8H8RGH3"/>
<dbReference type="OrthoDB" id="2831072at2759"/>